<organism evidence="1 2">
    <name type="scientific">Oceanomicrobium pacificus</name>
    <dbReference type="NCBI Taxonomy" id="2692916"/>
    <lineage>
        <taxon>Bacteria</taxon>
        <taxon>Pseudomonadati</taxon>
        <taxon>Pseudomonadota</taxon>
        <taxon>Alphaproteobacteria</taxon>
        <taxon>Rhodobacterales</taxon>
        <taxon>Paracoccaceae</taxon>
        <taxon>Oceanomicrobium</taxon>
    </lineage>
</organism>
<dbReference type="RefSeq" id="WP_160853675.1">
    <property type="nucleotide sequence ID" value="NZ_WUWG01000003.1"/>
</dbReference>
<name>A0A6B0U2U4_9RHOB</name>
<dbReference type="EMBL" id="WUWG01000003">
    <property type="protein sequence ID" value="MXU65311.1"/>
    <property type="molecule type" value="Genomic_DNA"/>
</dbReference>
<sequence>MSAAAPSGPDRAPDAAEIEAMFTQSDGSFRFARWGRPVAPVVFGTDDATLTAFKDGFAEVARLTGQALAETDPEMGANLMVFVCPDWAELRGVPDLDRLLPGLDDLIPRLDAAAANQFRSFSFEPDGAIRFSTVLLRMDDSLAAEPALDLAMRQMVLTSLLWGPSAFRSRAPVGHVGPQKAPLVPPAVAALIRAAYDPVLPAAATDASHSLRLAARTALLMEGLQ</sequence>
<gene>
    <name evidence="1" type="ORF">GSH16_07610</name>
</gene>
<evidence type="ECO:0000313" key="1">
    <source>
        <dbReference type="EMBL" id="MXU65311.1"/>
    </source>
</evidence>
<keyword evidence="2" id="KW-1185">Reference proteome</keyword>
<dbReference type="AlphaFoldDB" id="A0A6B0U2U4"/>
<proteinExistence type="predicted"/>
<accession>A0A6B0U2U4</accession>
<protein>
    <submittedName>
        <fullName evidence="1">Uncharacterized protein</fullName>
    </submittedName>
</protein>
<comment type="caution">
    <text evidence="1">The sequence shown here is derived from an EMBL/GenBank/DDBJ whole genome shotgun (WGS) entry which is preliminary data.</text>
</comment>
<dbReference type="Proteomes" id="UP000436016">
    <property type="component" value="Unassembled WGS sequence"/>
</dbReference>
<reference evidence="1 2" key="1">
    <citation type="submission" date="2019-12" db="EMBL/GenBank/DDBJ databases">
        <title>Strain KN286 was isolated from seawater, which was collected from Caroline Seamount in the tropical western Pacific.</title>
        <authorList>
            <person name="Wang Q."/>
        </authorList>
    </citation>
    <scope>NUCLEOTIDE SEQUENCE [LARGE SCALE GENOMIC DNA]</scope>
    <source>
        <strain evidence="1 2">KN286</strain>
    </source>
</reference>
<evidence type="ECO:0000313" key="2">
    <source>
        <dbReference type="Proteomes" id="UP000436016"/>
    </source>
</evidence>